<feature type="domain" description="HTH cro/C1-type" evidence="1">
    <location>
        <begin position="20"/>
        <end position="72"/>
    </location>
</feature>
<dbReference type="SUPFAM" id="SSF47413">
    <property type="entry name" value="lambda repressor-like DNA-binding domains"/>
    <property type="match status" value="1"/>
</dbReference>
<dbReference type="InterPro" id="IPR001387">
    <property type="entry name" value="Cro/C1-type_HTH"/>
</dbReference>
<dbReference type="AlphaFoldDB" id="A0A5B5VQE5"/>
<reference evidence="4" key="3">
    <citation type="submission" date="2023-10" db="EMBL/GenBank/DDBJ databases">
        <title>Genome Sequence of the Bacteria from From Gut Wall in Crohn's Disease.</title>
        <authorList>
            <person name="Rodriguez-Palacios A."/>
        </authorList>
    </citation>
    <scope>NUCLEOTIDE SEQUENCE</scope>
    <source>
        <strain evidence="4">CavFT-hAR58</strain>
    </source>
</reference>
<dbReference type="Gene3D" id="1.10.260.40">
    <property type="entry name" value="lambda repressor-like DNA-binding domains"/>
    <property type="match status" value="1"/>
</dbReference>
<evidence type="ECO:0000313" key="5">
    <source>
        <dbReference type="Proteomes" id="UP000324870"/>
    </source>
</evidence>
<evidence type="ECO:0000313" key="3">
    <source>
        <dbReference type="EMBL" id="KAA3159746.1"/>
    </source>
</evidence>
<dbReference type="InterPro" id="IPR010982">
    <property type="entry name" value="Lambda_DNA-bd_dom_sf"/>
</dbReference>
<evidence type="ECO:0000313" key="2">
    <source>
        <dbReference type="EMBL" id="GKI19091.1"/>
    </source>
</evidence>
<dbReference type="CDD" id="cd00093">
    <property type="entry name" value="HTH_XRE"/>
    <property type="match status" value="1"/>
</dbReference>
<comment type="caution">
    <text evidence="4">The sequence shown here is derived from an EMBL/GenBank/DDBJ whole genome shotgun (WGS) entry which is preliminary data.</text>
</comment>
<dbReference type="GO" id="GO:0003677">
    <property type="term" value="F:DNA binding"/>
    <property type="evidence" value="ECO:0007669"/>
    <property type="project" value="InterPro"/>
</dbReference>
<reference evidence="3 5" key="1">
    <citation type="journal article" date="2019" name="Nat. Med.">
        <title>A library of human gut bacterial isolates paired with longitudinal multiomics data enables mechanistic microbiome research.</title>
        <authorList>
            <person name="Poyet M."/>
            <person name="Groussin M."/>
            <person name="Gibbons S.M."/>
            <person name="Avila-Pacheco J."/>
            <person name="Jiang X."/>
            <person name="Kearney S.M."/>
            <person name="Perrotta A.R."/>
            <person name="Berdy B."/>
            <person name="Zhao S."/>
            <person name="Lieberman T.D."/>
            <person name="Swanson P.K."/>
            <person name="Smith M."/>
            <person name="Roesemann S."/>
            <person name="Alexander J.E."/>
            <person name="Rich S.A."/>
            <person name="Livny J."/>
            <person name="Vlamakis H."/>
            <person name="Clish C."/>
            <person name="Bullock K."/>
            <person name="Deik A."/>
            <person name="Scott J."/>
            <person name="Pierce K.A."/>
            <person name="Xavier R.J."/>
            <person name="Alm E.J."/>
        </authorList>
    </citation>
    <scope>NUCLEOTIDE SEQUENCE [LARGE SCALE GENOMIC DNA]</scope>
    <source>
        <strain evidence="3 5">BIOML-A1</strain>
    </source>
</reference>
<evidence type="ECO:0000259" key="1">
    <source>
        <dbReference type="PROSITE" id="PS50943"/>
    </source>
</evidence>
<protein>
    <submittedName>
        <fullName evidence="4">Helix-turn-helix transcriptional regulator</fullName>
    </submittedName>
</protein>
<dbReference type="GeneID" id="79837698"/>
<evidence type="ECO:0000313" key="6">
    <source>
        <dbReference type="Proteomes" id="UP001181347"/>
    </source>
</evidence>
<dbReference type="EMBL" id="JAWDES010000006">
    <property type="protein sequence ID" value="MDU0261667.1"/>
    <property type="molecule type" value="Genomic_DNA"/>
</dbReference>
<dbReference type="SMART" id="SM00530">
    <property type="entry name" value="HTH_XRE"/>
    <property type="match status" value="1"/>
</dbReference>
<dbReference type="Proteomes" id="UP001055105">
    <property type="component" value="Unassembled WGS sequence"/>
</dbReference>
<dbReference type="Pfam" id="PF01381">
    <property type="entry name" value="HTH_3"/>
    <property type="match status" value="1"/>
</dbReference>
<dbReference type="Proteomes" id="UP000324870">
    <property type="component" value="Unassembled WGS sequence"/>
</dbReference>
<dbReference type="Proteomes" id="UP001181347">
    <property type="component" value="Unassembled WGS sequence"/>
</dbReference>
<evidence type="ECO:0000313" key="4">
    <source>
        <dbReference type="EMBL" id="MDU0261667.1"/>
    </source>
</evidence>
<dbReference type="RefSeq" id="WP_009596606.1">
    <property type="nucleotide sequence ID" value="NZ_AP025581.1"/>
</dbReference>
<sequence length="83" mass="9802">MERKKQRRDEELLQKIILRVKELRHMHDHQSQEQLAEATELSIAQLESGKNFPNLTTISIICKFYNITLGEFFAPLDYPTKDN</sequence>
<gene>
    <name evidence="2" type="ORF">CE91St16_19990</name>
    <name evidence="3" type="ORF">F2A26_05555</name>
    <name evidence="4" type="ORF">RVH17_16415</name>
</gene>
<keyword evidence="5" id="KW-1185">Reference proteome</keyword>
<organism evidence="4 6">
    <name type="scientific">Alistipes finegoldii</name>
    <dbReference type="NCBI Taxonomy" id="214856"/>
    <lineage>
        <taxon>Bacteria</taxon>
        <taxon>Pseudomonadati</taxon>
        <taxon>Bacteroidota</taxon>
        <taxon>Bacteroidia</taxon>
        <taxon>Bacteroidales</taxon>
        <taxon>Rikenellaceae</taxon>
        <taxon>Alistipes</taxon>
    </lineage>
</organism>
<accession>A0A5B5VQE5</accession>
<proteinExistence type="predicted"/>
<reference evidence="2" key="2">
    <citation type="submission" date="2022-01" db="EMBL/GenBank/DDBJ databases">
        <title>Novel bile acid biosynthetic pathways are enriched in the microbiome of centenarians.</title>
        <authorList>
            <person name="Sato Y."/>
            <person name="Atarashi K."/>
            <person name="Plichta R.D."/>
            <person name="Arai Y."/>
            <person name="Sasajima S."/>
            <person name="Kearney M.S."/>
            <person name="Suda W."/>
            <person name="Takeshita K."/>
            <person name="Sasaki T."/>
            <person name="Okamoto S."/>
            <person name="Skelly N.A."/>
            <person name="Okamura Y."/>
            <person name="Vlamakis H."/>
            <person name="Li Y."/>
            <person name="Tanoue T."/>
            <person name="Takei H."/>
            <person name="Nittono H."/>
            <person name="Narushima S."/>
            <person name="Irie J."/>
            <person name="Itoh H."/>
            <person name="Moriya K."/>
            <person name="Sugiura Y."/>
            <person name="Suematsu M."/>
            <person name="Moritoki N."/>
            <person name="Shibata S."/>
            <person name="Littman R.D."/>
            <person name="Fischbach A.M."/>
            <person name="Uwamino Y."/>
            <person name="Inoue T."/>
            <person name="Honda A."/>
            <person name="Hattori M."/>
            <person name="Murai T."/>
            <person name="Xavier J.R."/>
            <person name="Hirose N."/>
            <person name="Honda K."/>
        </authorList>
    </citation>
    <scope>NUCLEOTIDE SEQUENCE</scope>
    <source>
        <strain evidence="2">CE91-St16</strain>
    </source>
</reference>
<dbReference type="EMBL" id="VVND01000006">
    <property type="protein sequence ID" value="KAA3159746.1"/>
    <property type="molecule type" value="Genomic_DNA"/>
</dbReference>
<dbReference type="PROSITE" id="PS50943">
    <property type="entry name" value="HTH_CROC1"/>
    <property type="match status" value="1"/>
</dbReference>
<dbReference type="EMBL" id="BQOL01000001">
    <property type="protein sequence ID" value="GKI19091.1"/>
    <property type="molecule type" value="Genomic_DNA"/>
</dbReference>
<name>A0A5B5VQE5_9BACT</name>